<dbReference type="AlphaFoldDB" id="A0A804QQJ7"/>
<dbReference type="Gramene" id="Zm00001eb351550_T001">
    <property type="protein sequence ID" value="Zm00001eb351550_P001"/>
    <property type="gene ID" value="Zm00001eb351550"/>
</dbReference>
<dbReference type="Proteomes" id="UP000007305">
    <property type="component" value="Chromosome 8"/>
</dbReference>
<feature type="transmembrane region" description="Helical" evidence="1">
    <location>
        <begin position="94"/>
        <end position="114"/>
    </location>
</feature>
<proteinExistence type="predicted"/>
<keyword evidence="1" id="KW-1133">Transmembrane helix</keyword>
<protein>
    <submittedName>
        <fullName evidence="2">Uncharacterized protein</fullName>
    </submittedName>
</protein>
<accession>A0A804QQJ7</accession>
<reference evidence="3" key="1">
    <citation type="journal article" date="2009" name="Science">
        <title>The B73 maize genome: complexity, diversity, and dynamics.</title>
        <authorList>
            <person name="Schnable P.S."/>
            <person name="Ware D."/>
            <person name="Fulton R.S."/>
            <person name="Stein J.C."/>
            <person name="Wei F."/>
            <person name="Pasternak S."/>
            <person name="Liang C."/>
            <person name="Zhang J."/>
            <person name="Fulton L."/>
            <person name="Graves T.A."/>
            <person name="Minx P."/>
            <person name="Reily A.D."/>
            <person name="Courtney L."/>
            <person name="Kruchowski S.S."/>
            <person name="Tomlinson C."/>
            <person name="Strong C."/>
            <person name="Delehaunty K."/>
            <person name="Fronick C."/>
            <person name="Courtney B."/>
            <person name="Rock S.M."/>
            <person name="Belter E."/>
            <person name="Du F."/>
            <person name="Kim K."/>
            <person name="Abbott R.M."/>
            <person name="Cotton M."/>
            <person name="Levy A."/>
            <person name="Marchetto P."/>
            <person name="Ochoa K."/>
            <person name="Jackson S.M."/>
            <person name="Gillam B."/>
            <person name="Chen W."/>
            <person name="Yan L."/>
            <person name="Higginbotham J."/>
            <person name="Cardenas M."/>
            <person name="Waligorski J."/>
            <person name="Applebaum E."/>
            <person name="Phelps L."/>
            <person name="Falcone J."/>
            <person name="Kanchi K."/>
            <person name="Thane T."/>
            <person name="Scimone A."/>
            <person name="Thane N."/>
            <person name="Henke J."/>
            <person name="Wang T."/>
            <person name="Ruppert J."/>
            <person name="Shah N."/>
            <person name="Rotter K."/>
            <person name="Hodges J."/>
            <person name="Ingenthron E."/>
            <person name="Cordes M."/>
            <person name="Kohlberg S."/>
            <person name="Sgro J."/>
            <person name="Delgado B."/>
            <person name="Mead K."/>
            <person name="Chinwalla A."/>
            <person name="Leonard S."/>
            <person name="Crouse K."/>
            <person name="Collura K."/>
            <person name="Kudrna D."/>
            <person name="Currie J."/>
            <person name="He R."/>
            <person name="Angelova A."/>
            <person name="Rajasekar S."/>
            <person name="Mueller T."/>
            <person name="Lomeli R."/>
            <person name="Scara G."/>
            <person name="Ko A."/>
            <person name="Delaney K."/>
            <person name="Wissotski M."/>
            <person name="Lopez G."/>
            <person name="Campos D."/>
            <person name="Braidotti M."/>
            <person name="Ashley E."/>
            <person name="Golser W."/>
            <person name="Kim H."/>
            <person name="Lee S."/>
            <person name="Lin J."/>
            <person name="Dujmic Z."/>
            <person name="Kim W."/>
            <person name="Talag J."/>
            <person name="Zuccolo A."/>
            <person name="Fan C."/>
            <person name="Sebastian A."/>
            <person name="Kramer M."/>
            <person name="Spiegel L."/>
            <person name="Nascimento L."/>
            <person name="Zutavern T."/>
            <person name="Miller B."/>
            <person name="Ambroise C."/>
            <person name="Muller S."/>
            <person name="Spooner W."/>
            <person name="Narechania A."/>
            <person name="Ren L."/>
            <person name="Wei S."/>
            <person name="Kumari S."/>
            <person name="Faga B."/>
            <person name="Levy M.J."/>
            <person name="McMahan L."/>
            <person name="Van Buren P."/>
            <person name="Vaughn M.W."/>
            <person name="Ying K."/>
            <person name="Yeh C.-T."/>
            <person name="Emrich S.J."/>
            <person name="Jia Y."/>
            <person name="Kalyanaraman A."/>
            <person name="Hsia A.-P."/>
            <person name="Barbazuk W.B."/>
            <person name="Baucom R.S."/>
            <person name="Brutnell T.P."/>
            <person name="Carpita N.C."/>
            <person name="Chaparro C."/>
            <person name="Chia J.-M."/>
            <person name="Deragon J.-M."/>
            <person name="Estill J.C."/>
            <person name="Fu Y."/>
            <person name="Jeddeloh J.A."/>
            <person name="Han Y."/>
            <person name="Lee H."/>
            <person name="Li P."/>
            <person name="Lisch D.R."/>
            <person name="Liu S."/>
            <person name="Liu Z."/>
            <person name="Nagel D.H."/>
            <person name="McCann M.C."/>
            <person name="SanMiguel P."/>
            <person name="Myers A.M."/>
            <person name="Nettleton D."/>
            <person name="Nguyen J."/>
            <person name="Penning B.W."/>
            <person name="Ponnala L."/>
            <person name="Schneider K.L."/>
            <person name="Schwartz D.C."/>
            <person name="Sharma A."/>
            <person name="Soderlund C."/>
            <person name="Springer N.M."/>
            <person name="Sun Q."/>
            <person name="Wang H."/>
            <person name="Waterman M."/>
            <person name="Westerman R."/>
            <person name="Wolfgruber T.K."/>
            <person name="Yang L."/>
            <person name="Yu Y."/>
            <person name="Zhang L."/>
            <person name="Zhou S."/>
            <person name="Zhu Q."/>
            <person name="Bennetzen J.L."/>
            <person name="Dawe R.K."/>
            <person name="Jiang J."/>
            <person name="Jiang N."/>
            <person name="Presting G.G."/>
            <person name="Wessler S.R."/>
            <person name="Aluru S."/>
            <person name="Martienssen R.A."/>
            <person name="Clifton S.W."/>
            <person name="McCombie W.R."/>
            <person name="Wing R.A."/>
            <person name="Wilson R.K."/>
        </authorList>
    </citation>
    <scope>NUCLEOTIDE SEQUENCE [LARGE SCALE GENOMIC DNA]</scope>
    <source>
        <strain evidence="3">cv. B73</strain>
    </source>
</reference>
<reference evidence="2" key="3">
    <citation type="submission" date="2021-05" db="UniProtKB">
        <authorList>
            <consortium name="EnsemblPlants"/>
        </authorList>
    </citation>
    <scope>IDENTIFICATION</scope>
    <source>
        <strain evidence="2">cv. B73</strain>
    </source>
</reference>
<evidence type="ECO:0000256" key="1">
    <source>
        <dbReference type="SAM" id="Phobius"/>
    </source>
</evidence>
<keyword evidence="1" id="KW-0472">Membrane</keyword>
<organism evidence="2 3">
    <name type="scientific">Zea mays</name>
    <name type="common">Maize</name>
    <dbReference type="NCBI Taxonomy" id="4577"/>
    <lineage>
        <taxon>Eukaryota</taxon>
        <taxon>Viridiplantae</taxon>
        <taxon>Streptophyta</taxon>
        <taxon>Embryophyta</taxon>
        <taxon>Tracheophyta</taxon>
        <taxon>Spermatophyta</taxon>
        <taxon>Magnoliopsida</taxon>
        <taxon>Liliopsida</taxon>
        <taxon>Poales</taxon>
        <taxon>Poaceae</taxon>
        <taxon>PACMAD clade</taxon>
        <taxon>Panicoideae</taxon>
        <taxon>Andropogonodae</taxon>
        <taxon>Andropogoneae</taxon>
        <taxon>Tripsacinae</taxon>
        <taxon>Zea</taxon>
    </lineage>
</organism>
<keyword evidence="3" id="KW-1185">Reference proteome</keyword>
<evidence type="ECO:0000313" key="2">
    <source>
        <dbReference type="EnsemblPlants" id="Zm00001eb351550_P001"/>
    </source>
</evidence>
<reference evidence="2" key="2">
    <citation type="submission" date="2019-07" db="EMBL/GenBank/DDBJ databases">
        <authorList>
            <person name="Seetharam A."/>
            <person name="Woodhouse M."/>
            <person name="Cannon E."/>
        </authorList>
    </citation>
    <scope>NUCLEOTIDE SEQUENCE [LARGE SCALE GENOMIC DNA]</scope>
    <source>
        <strain evidence="2">cv. B73</strain>
    </source>
</reference>
<evidence type="ECO:0000313" key="3">
    <source>
        <dbReference type="Proteomes" id="UP000007305"/>
    </source>
</evidence>
<dbReference type="InParanoid" id="A0A804QQJ7"/>
<dbReference type="EnsemblPlants" id="Zm00001eb351550_T001">
    <property type="protein sequence ID" value="Zm00001eb351550_P001"/>
    <property type="gene ID" value="Zm00001eb351550"/>
</dbReference>
<sequence length="116" mass="12939">MGLLLGIPLEAAQSSSFSELLLRIDTMVISGMISMTEASDLRDKLVTNRSIIQSTFSDIHHKPNTELLSELQLFLHKPIEYATTYLTFFSSFTAFTQIFCSVAGYLCPFFIAAMTT</sequence>
<name>A0A804QQJ7_MAIZE</name>
<keyword evidence="1" id="KW-0812">Transmembrane</keyword>